<dbReference type="SUPFAM" id="SSF53383">
    <property type="entry name" value="PLP-dependent transferases"/>
    <property type="match status" value="1"/>
</dbReference>
<dbReference type="AlphaFoldDB" id="A0A350HBB5"/>
<dbReference type="InterPro" id="IPR015422">
    <property type="entry name" value="PyrdxlP-dep_Trfase_small"/>
</dbReference>
<evidence type="ECO:0000313" key="2">
    <source>
        <dbReference type="Proteomes" id="UP000264062"/>
    </source>
</evidence>
<comment type="caution">
    <text evidence="1">The sequence shown here is derived from an EMBL/GenBank/DDBJ whole genome shotgun (WGS) entry which is preliminary data.</text>
</comment>
<gene>
    <name evidence="1" type="ORF">DCW38_06590</name>
</gene>
<dbReference type="Proteomes" id="UP000264062">
    <property type="component" value="Unassembled WGS sequence"/>
</dbReference>
<reference evidence="1 2" key="1">
    <citation type="journal article" date="2018" name="Nat. Biotechnol.">
        <title>A standardized bacterial taxonomy based on genome phylogeny substantially revises the tree of life.</title>
        <authorList>
            <person name="Parks D.H."/>
            <person name="Chuvochina M."/>
            <person name="Waite D.W."/>
            <person name="Rinke C."/>
            <person name="Skarshewski A."/>
            <person name="Chaumeil P.A."/>
            <person name="Hugenholtz P."/>
        </authorList>
    </citation>
    <scope>NUCLEOTIDE SEQUENCE [LARGE SCALE GENOMIC DNA]</scope>
    <source>
        <strain evidence="1">UBA9956</strain>
    </source>
</reference>
<evidence type="ECO:0000313" key="1">
    <source>
        <dbReference type="EMBL" id="HAV92831.1"/>
    </source>
</evidence>
<accession>A0A350HBB5</accession>
<dbReference type="EMBL" id="DMZY01000193">
    <property type="protein sequence ID" value="HAV92831.1"/>
    <property type="molecule type" value="Genomic_DNA"/>
</dbReference>
<evidence type="ECO:0008006" key="3">
    <source>
        <dbReference type="Google" id="ProtNLM"/>
    </source>
</evidence>
<organism evidence="1 2">
    <name type="scientific">candidate division WOR-3 bacterium</name>
    <dbReference type="NCBI Taxonomy" id="2052148"/>
    <lineage>
        <taxon>Bacteria</taxon>
        <taxon>Bacteria division WOR-3</taxon>
    </lineage>
</organism>
<sequence>MVAQESSNLKTPIISLRTRNIKHLYTYIAERGVIASLRENYIRFAFHIFNTIEEAESLVEILDDYKI</sequence>
<dbReference type="InterPro" id="IPR015424">
    <property type="entry name" value="PyrdxlP-dep_Trfase"/>
</dbReference>
<protein>
    <recommendedName>
        <fullName evidence="3">Aminotransferase class V domain-containing protein</fullName>
    </recommendedName>
</protein>
<name>A0A350HBB5_UNCW3</name>
<dbReference type="Gene3D" id="3.90.1150.10">
    <property type="entry name" value="Aspartate Aminotransferase, domain 1"/>
    <property type="match status" value="1"/>
</dbReference>
<proteinExistence type="predicted"/>